<evidence type="ECO:0000313" key="2">
    <source>
        <dbReference type="EMBL" id="GGU58129.1"/>
    </source>
</evidence>
<protein>
    <submittedName>
        <fullName evidence="2">Uncharacterized protein</fullName>
    </submittedName>
</protein>
<name>A0ABQ2UZ08_9ACTN</name>
<feature type="compositionally biased region" description="Polar residues" evidence="1">
    <location>
        <begin position="25"/>
        <end position="36"/>
    </location>
</feature>
<feature type="compositionally biased region" description="Polar residues" evidence="1">
    <location>
        <begin position="1"/>
        <end position="17"/>
    </location>
</feature>
<sequence length="107" mass="11670">MRSPPQSGQKNSPSATVRQDVRTPITHQLRITSASVTPPLPRRHGEVPHGPVAVRYVMLATYVMRRQYPVSDNARTPGRNAGAPPPPRRKERGPPDVPGRVVSGPRG</sequence>
<comment type="caution">
    <text evidence="2">The sequence shown here is derived from an EMBL/GenBank/DDBJ whole genome shotgun (WGS) entry which is preliminary data.</text>
</comment>
<feature type="region of interest" description="Disordered" evidence="1">
    <location>
        <begin position="68"/>
        <end position="107"/>
    </location>
</feature>
<dbReference type="Proteomes" id="UP000654471">
    <property type="component" value="Unassembled WGS sequence"/>
</dbReference>
<evidence type="ECO:0000313" key="3">
    <source>
        <dbReference type="Proteomes" id="UP000654471"/>
    </source>
</evidence>
<evidence type="ECO:0000256" key="1">
    <source>
        <dbReference type="SAM" id="MobiDB-lite"/>
    </source>
</evidence>
<feature type="region of interest" description="Disordered" evidence="1">
    <location>
        <begin position="1"/>
        <end position="50"/>
    </location>
</feature>
<accession>A0ABQ2UZ08</accession>
<gene>
    <name evidence="2" type="ORF">GCM10010211_23780</name>
</gene>
<keyword evidence="3" id="KW-1185">Reference proteome</keyword>
<proteinExistence type="predicted"/>
<organism evidence="2 3">
    <name type="scientific">Streptomyces albospinus</name>
    <dbReference type="NCBI Taxonomy" id="285515"/>
    <lineage>
        <taxon>Bacteria</taxon>
        <taxon>Bacillati</taxon>
        <taxon>Actinomycetota</taxon>
        <taxon>Actinomycetes</taxon>
        <taxon>Kitasatosporales</taxon>
        <taxon>Streptomycetaceae</taxon>
        <taxon>Streptomyces</taxon>
    </lineage>
</organism>
<dbReference type="EMBL" id="BMRP01000006">
    <property type="protein sequence ID" value="GGU58129.1"/>
    <property type="molecule type" value="Genomic_DNA"/>
</dbReference>
<reference evidence="3" key="1">
    <citation type="journal article" date="2019" name="Int. J. Syst. Evol. Microbiol.">
        <title>The Global Catalogue of Microorganisms (GCM) 10K type strain sequencing project: providing services to taxonomists for standard genome sequencing and annotation.</title>
        <authorList>
            <consortium name="The Broad Institute Genomics Platform"/>
            <consortium name="The Broad Institute Genome Sequencing Center for Infectious Disease"/>
            <person name="Wu L."/>
            <person name="Ma J."/>
        </authorList>
    </citation>
    <scope>NUCLEOTIDE SEQUENCE [LARGE SCALE GENOMIC DNA]</scope>
    <source>
        <strain evidence="3">JCM 3399</strain>
    </source>
</reference>